<comment type="subcellular location">
    <subcellularLocation>
        <location evidence="1">Cell membrane</location>
        <topology evidence="1">Multi-pass membrane protein</topology>
    </subcellularLocation>
</comment>
<evidence type="ECO:0000313" key="8">
    <source>
        <dbReference type="Proteomes" id="UP000248598"/>
    </source>
</evidence>
<feature type="transmembrane region" description="Helical" evidence="6">
    <location>
        <begin position="33"/>
        <end position="53"/>
    </location>
</feature>
<dbReference type="GO" id="GO:0006865">
    <property type="term" value="P:amino acid transport"/>
    <property type="evidence" value="ECO:0007669"/>
    <property type="project" value="InterPro"/>
</dbReference>
<feature type="transmembrane region" description="Helical" evidence="6">
    <location>
        <begin position="73"/>
        <end position="94"/>
    </location>
</feature>
<keyword evidence="3 6" id="KW-0812">Transmembrane</keyword>
<keyword evidence="4 6" id="KW-1133">Transmembrane helix</keyword>
<protein>
    <submittedName>
        <fullName evidence="7">Homoserine/homoserine lactone efflux protein</fullName>
    </submittedName>
</protein>
<reference evidence="7 8" key="1">
    <citation type="submission" date="2018-06" db="EMBL/GenBank/DDBJ databases">
        <authorList>
            <consortium name="Pathogen Informatics"/>
            <person name="Doyle S."/>
        </authorList>
    </citation>
    <scope>NUCLEOTIDE SEQUENCE [LARGE SCALE GENOMIC DNA]</scope>
    <source>
        <strain evidence="7 8">NCTC10529</strain>
    </source>
</reference>
<organism evidence="7 8">
    <name type="scientific">Kingella kingae</name>
    <dbReference type="NCBI Taxonomy" id="504"/>
    <lineage>
        <taxon>Bacteria</taxon>
        <taxon>Pseudomonadati</taxon>
        <taxon>Pseudomonadota</taxon>
        <taxon>Betaproteobacteria</taxon>
        <taxon>Neisseriales</taxon>
        <taxon>Neisseriaceae</taxon>
        <taxon>Kingella</taxon>
    </lineage>
</organism>
<dbReference type="GO" id="GO:0005886">
    <property type="term" value="C:plasma membrane"/>
    <property type="evidence" value="ECO:0007669"/>
    <property type="project" value="UniProtKB-SubCell"/>
</dbReference>
<keyword evidence="5 6" id="KW-0472">Membrane</keyword>
<evidence type="ECO:0000256" key="4">
    <source>
        <dbReference type="ARBA" id="ARBA00022989"/>
    </source>
</evidence>
<evidence type="ECO:0000256" key="2">
    <source>
        <dbReference type="ARBA" id="ARBA00022475"/>
    </source>
</evidence>
<name>A0AAX2J1N3_KINKI</name>
<dbReference type="Pfam" id="PF01810">
    <property type="entry name" value="LysE"/>
    <property type="match status" value="1"/>
</dbReference>
<dbReference type="GeneID" id="93261742"/>
<keyword evidence="2" id="KW-1003">Cell membrane</keyword>
<dbReference type="KEGG" id="kki:KKKWG1_0264"/>
<gene>
    <name evidence="7" type="primary">rhtB_2</name>
    <name evidence="7" type="ORF">NCTC10529_00427</name>
</gene>
<dbReference type="EMBL" id="LS483426">
    <property type="protein sequence ID" value="SQH24264.1"/>
    <property type="molecule type" value="Genomic_DNA"/>
</dbReference>
<accession>A0AAX2J1N3</accession>
<dbReference type="Proteomes" id="UP000248598">
    <property type="component" value="Chromosome 1"/>
</dbReference>
<evidence type="ECO:0000256" key="6">
    <source>
        <dbReference type="SAM" id="Phobius"/>
    </source>
</evidence>
<evidence type="ECO:0000256" key="1">
    <source>
        <dbReference type="ARBA" id="ARBA00004651"/>
    </source>
</evidence>
<evidence type="ECO:0000313" key="7">
    <source>
        <dbReference type="EMBL" id="SQH24264.1"/>
    </source>
</evidence>
<evidence type="ECO:0000256" key="5">
    <source>
        <dbReference type="ARBA" id="ARBA00023136"/>
    </source>
</evidence>
<evidence type="ECO:0000256" key="3">
    <source>
        <dbReference type="ARBA" id="ARBA00022692"/>
    </source>
</evidence>
<dbReference type="AlphaFoldDB" id="A0AAX2J1N3"/>
<sequence length="100" mass="11241">MLLAFQFGLNYGFKNLFFAALFPKFLNPAAPLMAQYGILTVSFVVIETFWQLIYTGRGRALAAWLSVGKRLMWLNRICGLIFIGLAIGLLWDIVQAALSH</sequence>
<dbReference type="InterPro" id="IPR001123">
    <property type="entry name" value="LeuE-type"/>
</dbReference>
<dbReference type="RefSeq" id="WP_003788174.1">
    <property type="nucleotide sequence ID" value="NZ_CP050136.1"/>
</dbReference>
<proteinExistence type="predicted"/>